<evidence type="ECO:0000256" key="19">
    <source>
        <dbReference type="ARBA" id="ARBA00082319"/>
    </source>
</evidence>
<evidence type="ECO:0000256" key="18">
    <source>
        <dbReference type="ARBA" id="ARBA00071212"/>
    </source>
</evidence>
<evidence type="ECO:0000259" key="23">
    <source>
        <dbReference type="Pfam" id="PF25467"/>
    </source>
</evidence>
<dbReference type="KEGG" id="hgl:101702151"/>
<keyword evidence="4" id="KW-1017">Isopeptide bond</keyword>
<evidence type="ECO:0000256" key="2">
    <source>
        <dbReference type="ARBA" id="ARBA00011003"/>
    </source>
</evidence>
<dbReference type="RefSeq" id="XP_004863767.1">
    <property type="nucleotide sequence ID" value="XM_004863710.2"/>
</dbReference>
<evidence type="ECO:0000313" key="25">
    <source>
        <dbReference type="RefSeq" id="XP_004863767.1"/>
    </source>
</evidence>
<dbReference type="EC" id="2.7.1.78" evidence="3"/>
<evidence type="ECO:0000259" key="21">
    <source>
        <dbReference type="Pfam" id="PF16575"/>
    </source>
</evidence>
<evidence type="ECO:0000256" key="13">
    <source>
        <dbReference type="ARBA" id="ARBA00023242"/>
    </source>
</evidence>
<evidence type="ECO:0000313" key="24">
    <source>
        <dbReference type="Proteomes" id="UP000694906"/>
    </source>
</evidence>
<dbReference type="InterPro" id="IPR057570">
    <property type="entry name" value="NOL9_C"/>
</dbReference>
<dbReference type="Pfam" id="PF16575">
    <property type="entry name" value="CLP1_P"/>
    <property type="match status" value="1"/>
</dbReference>
<evidence type="ECO:0000256" key="8">
    <source>
        <dbReference type="ARBA" id="ARBA00022777"/>
    </source>
</evidence>
<dbReference type="Gene3D" id="3.40.50.300">
    <property type="entry name" value="P-loop containing nucleotide triphosphate hydrolases"/>
    <property type="match status" value="1"/>
</dbReference>
<comment type="subunit">
    <text evidence="17">Interacts with PELP1, WDR18 and SENP3. Interacts with LAS1L to form an ITS2 pre-rRNA endonuclease-kinase complex.</text>
</comment>
<evidence type="ECO:0000256" key="10">
    <source>
        <dbReference type="ARBA" id="ARBA00022843"/>
    </source>
</evidence>
<keyword evidence="10" id="KW-0832">Ubl conjugation</keyword>
<dbReference type="InterPro" id="IPR032319">
    <property type="entry name" value="CLP1_P"/>
</dbReference>
<evidence type="ECO:0000256" key="16">
    <source>
        <dbReference type="ARBA" id="ARBA00055967"/>
    </source>
</evidence>
<feature type="compositionally biased region" description="Pro residues" evidence="20">
    <location>
        <begin position="84"/>
        <end position="102"/>
    </location>
</feature>
<dbReference type="PANTHER" id="PTHR12755">
    <property type="entry name" value="CLEAVAGE/POLYADENYLATION FACTOR IA SUBUNIT CLP1P"/>
    <property type="match status" value="1"/>
</dbReference>
<dbReference type="CTD" id="79707"/>
<evidence type="ECO:0000256" key="11">
    <source>
        <dbReference type="ARBA" id="ARBA00022884"/>
    </source>
</evidence>
<evidence type="ECO:0000256" key="12">
    <source>
        <dbReference type="ARBA" id="ARBA00022990"/>
    </source>
</evidence>
<dbReference type="GeneID" id="101702151"/>
<gene>
    <name evidence="25" type="primary">Nol9</name>
</gene>
<dbReference type="FunFam" id="3.40.50.300:FF:001243">
    <property type="entry name" value="Nucleolar protein 9"/>
    <property type="match status" value="1"/>
</dbReference>
<feature type="region of interest" description="Disordered" evidence="20">
    <location>
        <begin position="699"/>
        <end position="720"/>
    </location>
</feature>
<dbReference type="Pfam" id="PF25467">
    <property type="entry name" value="NOL9_C"/>
    <property type="match status" value="1"/>
</dbReference>
<accession>A0AAX6Q315</accession>
<keyword evidence="24" id="KW-1185">Reference proteome</keyword>
<dbReference type="GO" id="GO:0003723">
    <property type="term" value="F:RNA binding"/>
    <property type="evidence" value="ECO:0007669"/>
    <property type="project" value="UniProtKB-KW"/>
</dbReference>
<dbReference type="InterPro" id="IPR057573">
    <property type="entry name" value="NOL9_N"/>
</dbReference>
<dbReference type="InterPro" id="IPR027417">
    <property type="entry name" value="P-loop_NTPase"/>
</dbReference>
<evidence type="ECO:0000256" key="7">
    <source>
        <dbReference type="ARBA" id="ARBA00022741"/>
    </source>
</evidence>
<feature type="compositionally biased region" description="Gly residues" evidence="20">
    <location>
        <begin position="710"/>
        <end position="720"/>
    </location>
</feature>
<evidence type="ECO:0000259" key="22">
    <source>
        <dbReference type="Pfam" id="PF24419"/>
    </source>
</evidence>
<proteinExistence type="inferred from homology"/>
<comment type="catalytic activity">
    <reaction evidence="14">
        <text>a 5'-end dephospho-ribonucleoside-RNA + ATP = a 5'-end 5'-phospho-ribonucleoside-RNA + ADP + H(+)</text>
        <dbReference type="Rhea" id="RHEA:54580"/>
        <dbReference type="Rhea" id="RHEA-COMP:13936"/>
        <dbReference type="Rhea" id="RHEA-COMP:15179"/>
        <dbReference type="ChEBI" id="CHEBI:15378"/>
        <dbReference type="ChEBI" id="CHEBI:30616"/>
        <dbReference type="ChEBI" id="CHEBI:138282"/>
        <dbReference type="ChEBI" id="CHEBI:138284"/>
        <dbReference type="ChEBI" id="CHEBI:456216"/>
        <dbReference type="EC" id="2.7.1.78"/>
    </reaction>
</comment>
<dbReference type="Pfam" id="PF24419">
    <property type="entry name" value="Cupin_NOL9"/>
    <property type="match status" value="1"/>
</dbReference>
<dbReference type="AlphaFoldDB" id="A0AAX6Q315"/>
<dbReference type="GO" id="GO:0000448">
    <property type="term" value="P:cleavage in ITS2 between 5.8S rRNA and LSU-rRNA of tricistronic rRNA transcript (SSU-rRNA, 5.8S rRNA, LSU-rRNA)"/>
    <property type="evidence" value="ECO:0007669"/>
    <property type="project" value="TreeGrafter"/>
</dbReference>
<keyword evidence="5" id="KW-0698">rRNA processing</keyword>
<evidence type="ECO:0000256" key="17">
    <source>
        <dbReference type="ARBA" id="ARBA00065329"/>
    </source>
</evidence>
<sequence>MADSVSPVRRNPGRSTWVRARKARPPLMLSRRSRHRLRALRWCGRRRLRRRVLQTQAAGADWSEGACPGPRAEAPQRPKAAAPSPAPRPVPGPLPAPAPSGPVSLPIPPVRAAGPGRVLLLLPADQGFTFSGVCRMTCLYGQVEVLGFVISQGQPAHDIFSAYTHSYLTINAVRYSMPEKSKKEIKREARACLRAHLNLEDRSWATGNFSPLCSIVLLEHVKTTTINFIASHPGLSTIFVQEKEASQVTSECLVLGSVGIKREKRKRGLQLTESTLVALEELVSVSCEDSDGCPIVLVCGGQDVGKSTFNRYLINQLLNSISCVDYLECDLGQTEFTPPGCISLLNITEPVLGPPYTHQRTPQKMVYYGKLSCKNSFENYIDIIKYVFSAYKREAPLIINTMGWVSEEGLQLLIDLIRLLSPSHVVQFSSPKSKHMPPLTPDYVADRDGLYTKSKSRLRSQGFCLPEFSDSVEFADEEKDSPVLFAEHKLLSVFSEFSFRKTPRNRDSHNRIFRDLTVLAYLAQLLPPVPKPLSPLHGLTPYQVPFNAIALRITHSDVAPTHILYAVNGSWLGLCRILDDIRGYSRGPILLAQTPICDCVGFGVCRGIDMEKRLYHILTPVPPEELRSVNCLLVGAISIPQCVFKSQHGLEGTIPYITMDYNFKLPGASEKIGVRDSEKEQLPKGKLHPRSKFFRKMKFLKGKDHSSQPGGSGEGGAGDA</sequence>
<evidence type="ECO:0000256" key="15">
    <source>
        <dbReference type="ARBA" id="ARBA00044673"/>
    </source>
</evidence>
<feature type="domain" description="NOL9 N-terminal" evidence="22">
    <location>
        <begin position="117"/>
        <end position="256"/>
    </location>
</feature>
<keyword evidence="9" id="KW-0067">ATP-binding</keyword>
<keyword evidence="7" id="KW-0547">Nucleotide-binding</keyword>
<feature type="domain" description="Clp1 P-loop" evidence="21">
    <location>
        <begin position="300"/>
        <end position="430"/>
    </location>
</feature>
<evidence type="ECO:0000256" key="1">
    <source>
        <dbReference type="ARBA" id="ARBA00004604"/>
    </source>
</evidence>
<dbReference type="InterPro" id="IPR045116">
    <property type="entry name" value="Clp1/Grc3"/>
</dbReference>
<dbReference type="GO" id="GO:0051734">
    <property type="term" value="F:ATP-dependent polynucleotide 5'-hydroxyl-kinase activity"/>
    <property type="evidence" value="ECO:0007669"/>
    <property type="project" value="UniProtKB-EC"/>
</dbReference>
<comment type="subcellular location">
    <subcellularLocation>
        <location evidence="1">Nucleus</location>
        <location evidence="1">Nucleolus</location>
    </subcellularLocation>
</comment>
<comment type="function">
    <text evidence="16">Polynucleotide kinase that can phosphorylate the 5'-hydroxyl groups of single-stranded and double-stranded RNA and DNA substrates. Involved in rRNA processing and its kinase activity is required for the processing of the 32S precursor into 5.8S and 28S rRNAs, more specifically for the generation of the major 5.8S(S) form. Required for the efficient pre-rRNA processing of internal transcribed spacer 2 (ITS2). Associates with LAS1L to form an ITS2 pre-rRNA endonuclease-kinase complex and is responsible for the transport of this complex into the nucleolus.</text>
</comment>
<feature type="domain" description="NOL9 C-terminal" evidence="23">
    <location>
        <begin position="539"/>
        <end position="640"/>
    </location>
</feature>
<comment type="catalytic activity">
    <reaction evidence="15">
        <text>a 5'-end dephospho-2'-deoxyribonucleoside-DNA + ATP = a 5'-end 5'-phospho-2'-deoxyribonucleoside-DNA + ADP + H(+)</text>
        <dbReference type="Rhea" id="RHEA:15669"/>
        <dbReference type="Rhea" id="RHEA-COMP:13180"/>
        <dbReference type="Rhea" id="RHEA-COMP:13184"/>
        <dbReference type="ChEBI" id="CHEBI:15378"/>
        <dbReference type="ChEBI" id="CHEBI:30616"/>
        <dbReference type="ChEBI" id="CHEBI:136412"/>
        <dbReference type="ChEBI" id="CHEBI:136416"/>
        <dbReference type="ChEBI" id="CHEBI:456216"/>
        <dbReference type="EC" id="2.7.1.78"/>
    </reaction>
</comment>
<feature type="region of interest" description="Disordered" evidence="20">
    <location>
        <begin position="1"/>
        <end position="21"/>
    </location>
</feature>
<name>A0AAX6Q315_HETGA</name>
<keyword evidence="8" id="KW-0418">Kinase</keyword>
<keyword evidence="12" id="KW-0007">Acetylation</keyword>
<evidence type="ECO:0000256" key="3">
    <source>
        <dbReference type="ARBA" id="ARBA00012157"/>
    </source>
</evidence>
<organism evidence="24 25">
    <name type="scientific">Heterocephalus glaber</name>
    <name type="common">Naked mole rat</name>
    <dbReference type="NCBI Taxonomy" id="10181"/>
    <lineage>
        <taxon>Eukaryota</taxon>
        <taxon>Metazoa</taxon>
        <taxon>Chordata</taxon>
        <taxon>Craniata</taxon>
        <taxon>Vertebrata</taxon>
        <taxon>Euteleostomi</taxon>
        <taxon>Mammalia</taxon>
        <taxon>Eutheria</taxon>
        <taxon>Euarchontoglires</taxon>
        <taxon>Glires</taxon>
        <taxon>Rodentia</taxon>
        <taxon>Hystricomorpha</taxon>
        <taxon>Bathyergidae</taxon>
        <taxon>Heterocephalus</taxon>
    </lineage>
</organism>
<evidence type="ECO:0000256" key="6">
    <source>
        <dbReference type="ARBA" id="ARBA00022679"/>
    </source>
</evidence>
<dbReference type="GO" id="GO:0005730">
    <property type="term" value="C:nucleolus"/>
    <property type="evidence" value="ECO:0007669"/>
    <property type="project" value="UniProtKB-SubCell"/>
</dbReference>
<evidence type="ECO:0000256" key="20">
    <source>
        <dbReference type="SAM" id="MobiDB-lite"/>
    </source>
</evidence>
<keyword evidence="11" id="KW-0694">RNA-binding</keyword>
<evidence type="ECO:0000256" key="5">
    <source>
        <dbReference type="ARBA" id="ARBA00022552"/>
    </source>
</evidence>
<comment type="similarity">
    <text evidence="2">Belongs to the Clp1 family. NOL9/GRC3 subfamily.</text>
</comment>
<dbReference type="GO" id="GO:0005524">
    <property type="term" value="F:ATP binding"/>
    <property type="evidence" value="ECO:0007669"/>
    <property type="project" value="UniProtKB-KW"/>
</dbReference>
<dbReference type="Proteomes" id="UP000694906">
    <property type="component" value="Unplaced"/>
</dbReference>
<evidence type="ECO:0000256" key="4">
    <source>
        <dbReference type="ARBA" id="ARBA00022499"/>
    </source>
</evidence>
<dbReference type="PANTHER" id="PTHR12755:SF3">
    <property type="entry name" value="POLYNUCLEOTIDE 5'-HYDROXYL-KINASE NOL9"/>
    <property type="match status" value="1"/>
</dbReference>
<evidence type="ECO:0000256" key="9">
    <source>
        <dbReference type="ARBA" id="ARBA00022840"/>
    </source>
</evidence>
<protein>
    <recommendedName>
        <fullName evidence="18">Polynucleotide 5'-hydroxyl-kinase NOL9</fullName>
        <ecNumber evidence="3">2.7.1.78</ecNumber>
    </recommendedName>
    <alternativeName>
        <fullName evidence="19">Nucleolar protein 9</fullName>
    </alternativeName>
</protein>
<keyword evidence="13" id="KW-0539">Nucleus</keyword>
<reference evidence="25" key="1">
    <citation type="submission" date="2025-08" db="UniProtKB">
        <authorList>
            <consortium name="RefSeq"/>
        </authorList>
    </citation>
    <scope>IDENTIFICATION</scope>
</reference>
<evidence type="ECO:0000256" key="14">
    <source>
        <dbReference type="ARBA" id="ARBA00044641"/>
    </source>
</evidence>
<keyword evidence="6" id="KW-0808">Transferase</keyword>
<feature type="region of interest" description="Disordered" evidence="20">
    <location>
        <begin position="59"/>
        <end position="102"/>
    </location>
</feature>